<reference evidence="2" key="1">
    <citation type="journal article" date="2019" name="Int. J. Syst. Evol. Microbiol.">
        <title>The Global Catalogue of Microorganisms (GCM) 10K type strain sequencing project: providing services to taxonomists for standard genome sequencing and annotation.</title>
        <authorList>
            <consortium name="The Broad Institute Genomics Platform"/>
            <consortium name="The Broad Institute Genome Sequencing Center for Infectious Disease"/>
            <person name="Wu L."/>
            <person name="Ma J."/>
        </authorList>
    </citation>
    <scope>NUCLEOTIDE SEQUENCE [LARGE SCALE GENOMIC DNA]</scope>
    <source>
        <strain evidence="2">CCUG 61948</strain>
    </source>
</reference>
<name>A0ABW3B898_9FLAO</name>
<comment type="caution">
    <text evidence="1">The sequence shown here is derived from an EMBL/GenBank/DDBJ whole genome shotgun (WGS) entry which is preliminary data.</text>
</comment>
<sequence length="120" mass="13749">MKKTKALRDDQFQLYDLTVVVEKIEGNCTCNMTIGDKFHLKGGKISMPEQSDFCLYALQSTIPLLPTKQRKNHPADWMETDARVVCPDPACRLVMRIDRDGLRTLNHDDVSPVKWEPSKD</sequence>
<dbReference type="NCBIfam" id="TIGR04076">
    <property type="entry name" value="TIGR04076 family protein"/>
    <property type="match status" value="1"/>
</dbReference>
<organism evidence="1 2">
    <name type="scientific">Maribacter chungangensis</name>
    <dbReference type="NCBI Taxonomy" id="1069117"/>
    <lineage>
        <taxon>Bacteria</taxon>
        <taxon>Pseudomonadati</taxon>
        <taxon>Bacteroidota</taxon>
        <taxon>Flavobacteriia</taxon>
        <taxon>Flavobacteriales</taxon>
        <taxon>Flavobacteriaceae</taxon>
        <taxon>Maribacter</taxon>
    </lineage>
</organism>
<evidence type="ECO:0000313" key="2">
    <source>
        <dbReference type="Proteomes" id="UP001597012"/>
    </source>
</evidence>
<proteinExistence type="predicted"/>
<dbReference type="RefSeq" id="WP_379936402.1">
    <property type="nucleotide sequence ID" value="NZ_JBHTHY010000024.1"/>
</dbReference>
<dbReference type="EMBL" id="JBHTHY010000024">
    <property type="protein sequence ID" value="MFD0799418.1"/>
    <property type="molecule type" value="Genomic_DNA"/>
</dbReference>
<dbReference type="Proteomes" id="UP001597012">
    <property type="component" value="Unassembled WGS sequence"/>
</dbReference>
<protein>
    <submittedName>
        <fullName evidence="1">TIGR04076 family protein</fullName>
    </submittedName>
</protein>
<keyword evidence="2" id="KW-1185">Reference proteome</keyword>
<gene>
    <name evidence="1" type="ORF">ACFQZJ_18240</name>
</gene>
<accession>A0ABW3B898</accession>
<evidence type="ECO:0000313" key="1">
    <source>
        <dbReference type="EMBL" id="MFD0799418.1"/>
    </source>
</evidence>
<dbReference type="InterPro" id="IPR023811">
    <property type="entry name" value="CHP04076"/>
</dbReference>